<dbReference type="Pfam" id="PF00294">
    <property type="entry name" value="PfkB"/>
    <property type="match status" value="1"/>
</dbReference>
<evidence type="ECO:0000256" key="9">
    <source>
        <dbReference type="ARBA" id="ARBA00023277"/>
    </source>
</evidence>
<dbReference type="SUPFAM" id="SSF52374">
    <property type="entry name" value="Nucleotidylyl transferase"/>
    <property type="match status" value="1"/>
</dbReference>
<comment type="function">
    <text evidence="1 11">Catalyzes the phosphorylation of D-glycero-D-manno-heptose 7-phosphate at the C-1 position to selectively form D-glycero-beta-D-manno-heptose-1,7-bisphosphate.</text>
</comment>
<protein>
    <recommendedName>
        <fullName evidence="11">Bifunctional protein HldE</fullName>
    </recommendedName>
    <domain>
        <recommendedName>
            <fullName evidence="11">D-beta-D-heptose 7-phosphate kinase</fullName>
            <ecNumber evidence="11">2.7.1.167</ecNumber>
        </recommendedName>
        <alternativeName>
            <fullName evidence="11">D-beta-D-heptose 7-phosphotransferase</fullName>
        </alternativeName>
        <alternativeName>
            <fullName evidence="11">D-glycero-beta-D-manno-heptose-7-phosphate kinase</fullName>
        </alternativeName>
    </domain>
    <domain>
        <recommendedName>
            <fullName evidence="11">D-beta-D-heptose 1-phosphate adenylyltransferase</fullName>
            <ecNumber evidence="11">2.7.7.70</ecNumber>
        </recommendedName>
        <alternativeName>
            <fullName evidence="11">D-glycero-beta-D-manno-heptose 1-phosphate adenylyltransferase</fullName>
        </alternativeName>
    </domain>
</protein>
<evidence type="ECO:0000256" key="5">
    <source>
        <dbReference type="ARBA" id="ARBA00022741"/>
    </source>
</evidence>
<dbReference type="HAMAP" id="MF_01603">
    <property type="entry name" value="HldE"/>
    <property type="match status" value="1"/>
</dbReference>
<feature type="region of interest" description="Cytidylyltransferase" evidence="11">
    <location>
        <begin position="356"/>
        <end position="490"/>
    </location>
</feature>
<accession>A0ABY5ZGB9</accession>
<evidence type="ECO:0000256" key="1">
    <source>
        <dbReference type="ARBA" id="ARBA00002319"/>
    </source>
</evidence>
<dbReference type="InterPro" id="IPR011914">
    <property type="entry name" value="RfaE_dom_II"/>
</dbReference>
<evidence type="ECO:0000259" key="12">
    <source>
        <dbReference type="Pfam" id="PF00294"/>
    </source>
</evidence>
<organism evidence="14 15">
    <name type="scientific">Geoalkalibacter halelectricus</name>
    <dbReference type="NCBI Taxonomy" id="2847045"/>
    <lineage>
        <taxon>Bacteria</taxon>
        <taxon>Pseudomonadati</taxon>
        <taxon>Thermodesulfobacteriota</taxon>
        <taxon>Desulfuromonadia</taxon>
        <taxon>Desulfuromonadales</taxon>
        <taxon>Geoalkalibacteraceae</taxon>
        <taxon>Geoalkalibacter</taxon>
    </lineage>
</organism>
<dbReference type="PANTHER" id="PTHR46969">
    <property type="entry name" value="BIFUNCTIONAL PROTEIN HLDE"/>
    <property type="match status" value="1"/>
</dbReference>
<comment type="catalytic activity">
    <reaction evidence="11">
        <text>D-glycero-beta-D-manno-heptose 7-phosphate + ATP = D-glycero-beta-D-manno-heptose 1,7-bisphosphate + ADP + H(+)</text>
        <dbReference type="Rhea" id="RHEA:27473"/>
        <dbReference type="ChEBI" id="CHEBI:15378"/>
        <dbReference type="ChEBI" id="CHEBI:30616"/>
        <dbReference type="ChEBI" id="CHEBI:60204"/>
        <dbReference type="ChEBI" id="CHEBI:60208"/>
        <dbReference type="ChEBI" id="CHEBI:456216"/>
        <dbReference type="EC" id="2.7.1.167"/>
    </reaction>
</comment>
<evidence type="ECO:0000256" key="3">
    <source>
        <dbReference type="ARBA" id="ARBA00022679"/>
    </source>
</evidence>
<keyword evidence="3 11" id="KW-0808">Transferase</keyword>
<dbReference type="PANTHER" id="PTHR46969:SF1">
    <property type="entry name" value="BIFUNCTIONAL PROTEIN HLDE"/>
    <property type="match status" value="1"/>
</dbReference>
<dbReference type="GO" id="GO:0016301">
    <property type="term" value="F:kinase activity"/>
    <property type="evidence" value="ECO:0007669"/>
    <property type="project" value="UniProtKB-KW"/>
</dbReference>
<dbReference type="EC" id="2.7.1.167" evidence="11"/>
<keyword evidence="6 11" id="KW-0418">Kinase</keyword>
<feature type="domain" description="Cytidyltransferase-like" evidence="13">
    <location>
        <begin position="356"/>
        <end position="448"/>
    </location>
</feature>
<evidence type="ECO:0000313" key="14">
    <source>
        <dbReference type="EMBL" id="UWZ78177.1"/>
    </source>
</evidence>
<feature type="region of interest" description="Ribokinase" evidence="11">
    <location>
        <begin position="1"/>
        <end position="328"/>
    </location>
</feature>
<dbReference type="Gene3D" id="3.40.50.620">
    <property type="entry name" value="HUPs"/>
    <property type="match status" value="1"/>
</dbReference>
<dbReference type="NCBIfam" id="TIGR00125">
    <property type="entry name" value="cyt_tran_rel"/>
    <property type="match status" value="1"/>
</dbReference>
<dbReference type="InterPro" id="IPR023030">
    <property type="entry name" value="Bifunc_HldE"/>
</dbReference>
<evidence type="ECO:0000256" key="11">
    <source>
        <dbReference type="HAMAP-Rule" id="MF_01603"/>
    </source>
</evidence>
<comment type="subunit">
    <text evidence="11">Homodimer.</text>
</comment>
<dbReference type="Pfam" id="PF01467">
    <property type="entry name" value="CTP_transf_like"/>
    <property type="match status" value="1"/>
</dbReference>
<comment type="catalytic activity">
    <reaction evidence="10 11">
        <text>D-glycero-beta-D-manno-heptose 1-phosphate + ATP + H(+) = ADP-D-glycero-beta-D-manno-heptose + diphosphate</text>
        <dbReference type="Rhea" id="RHEA:27465"/>
        <dbReference type="ChEBI" id="CHEBI:15378"/>
        <dbReference type="ChEBI" id="CHEBI:30616"/>
        <dbReference type="ChEBI" id="CHEBI:33019"/>
        <dbReference type="ChEBI" id="CHEBI:59967"/>
        <dbReference type="ChEBI" id="CHEBI:61593"/>
        <dbReference type="EC" id="2.7.7.70"/>
    </reaction>
</comment>
<evidence type="ECO:0000259" key="13">
    <source>
        <dbReference type="Pfam" id="PF01467"/>
    </source>
</evidence>
<keyword evidence="5 11" id="KW-0547">Nucleotide-binding</keyword>
<dbReference type="EMBL" id="CP092109">
    <property type="protein sequence ID" value="UWZ78177.1"/>
    <property type="molecule type" value="Genomic_DNA"/>
</dbReference>
<comment type="similarity">
    <text evidence="11">In the N-terminal section; belongs to the carbohydrate kinase PfkB family.</text>
</comment>
<dbReference type="InterPro" id="IPR011611">
    <property type="entry name" value="PfkB_dom"/>
</dbReference>
<dbReference type="Gene3D" id="3.40.1190.20">
    <property type="match status" value="1"/>
</dbReference>
<evidence type="ECO:0000256" key="7">
    <source>
        <dbReference type="ARBA" id="ARBA00022840"/>
    </source>
</evidence>
<gene>
    <name evidence="14" type="primary">rfaE1</name>
    <name evidence="11" type="synonym">hldE</name>
    <name evidence="14" type="ORF">L9S41_10750</name>
</gene>
<dbReference type="InterPro" id="IPR029056">
    <property type="entry name" value="Ribokinase-like"/>
</dbReference>
<dbReference type="CDD" id="cd01172">
    <property type="entry name" value="RfaE_like"/>
    <property type="match status" value="1"/>
</dbReference>
<evidence type="ECO:0000256" key="8">
    <source>
        <dbReference type="ARBA" id="ARBA00023268"/>
    </source>
</evidence>
<comment type="similarity">
    <text evidence="11">In the C-terminal section; belongs to the cytidylyltransferase family.</text>
</comment>
<proteinExistence type="inferred from homology"/>
<name>A0ABY5ZGB9_9BACT</name>
<dbReference type="NCBIfam" id="TIGR02198">
    <property type="entry name" value="rfaE_dom_I"/>
    <property type="match status" value="1"/>
</dbReference>
<keyword evidence="8 11" id="KW-0511">Multifunctional enzyme</keyword>
<evidence type="ECO:0000256" key="4">
    <source>
        <dbReference type="ARBA" id="ARBA00022695"/>
    </source>
</evidence>
<comment type="pathway">
    <text evidence="11">Nucleotide-sugar biosynthesis; ADP-L-glycero-beta-D-manno-heptose biosynthesis; ADP-L-glycero-beta-D-manno-heptose from D-glycero-beta-D-manno-heptose 7-phosphate: step 1/4.</text>
</comment>
<evidence type="ECO:0000256" key="2">
    <source>
        <dbReference type="ARBA" id="ARBA00003753"/>
    </source>
</evidence>
<comment type="function">
    <text evidence="2 11">Catalyzes the ADP transfer from ATP to D-glycero-beta-D-manno-heptose 1-phosphate, yielding ADP-D-glycero-beta-D-manno-heptose.</text>
</comment>
<dbReference type="InterPro" id="IPR011913">
    <property type="entry name" value="RfaE_dom_I"/>
</dbReference>
<dbReference type="InterPro" id="IPR004821">
    <property type="entry name" value="Cyt_trans-like"/>
</dbReference>
<evidence type="ECO:0000256" key="6">
    <source>
        <dbReference type="ARBA" id="ARBA00022777"/>
    </source>
</evidence>
<dbReference type="InterPro" id="IPR014729">
    <property type="entry name" value="Rossmann-like_a/b/a_fold"/>
</dbReference>
<evidence type="ECO:0000256" key="10">
    <source>
        <dbReference type="ARBA" id="ARBA00047428"/>
    </source>
</evidence>
<reference evidence="14" key="1">
    <citation type="journal article" date="2022" name="Environ. Microbiol.">
        <title>Geoalkalibacter halelectricus SAP #1 sp. nov. possessing extracellular electron transfer and mineral#reducing capabilities from a haloalkaline environment.</title>
        <authorList>
            <person name="Yadav S."/>
            <person name="Singh R."/>
            <person name="Sundharam S.S."/>
            <person name="Chaudhary S."/>
            <person name="Krishnamurthi S."/>
            <person name="Patil S.A."/>
        </authorList>
    </citation>
    <scope>NUCLEOTIDE SEQUENCE</scope>
    <source>
        <strain evidence="14">SAP-1</strain>
    </source>
</reference>
<keyword evidence="4 11" id="KW-0548">Nucleotidyltransferase</keyword>
<dbReference type="RefSeq" id="WP_260746526.1">
    <property type="nucleotide sequence ID" value="NZ_CP092109.1"/>
</dbReference>
<comment type="pathway">
    <text evidence="11">Nucleotide-sugar biosynthesis; ADP-L-glycero-beta-D-manno-heptose biosynthesis; ADP-L-glycero-beta-D-manno-heptose from D-glycero-beta-D-manno-heptose 7-phosphate: step 3/4.</text>
</comment>
<feature type="binding site" evidence="11">
    <location>
        <begin position="205"/>
        <end position="208"/>
    </location>
    <ligand>
        <name>ATP</name>
        <dbReference type="ChEBI" id="CHEBI:30616"/>
    </ligand>
</feature>
<feature type="domain" description="Carbohydrate kinase PfkB" evidence="12">
    <location>
        <begin position="18"/>
        <end position="316"/>
    </location>
</feature>
<sequence length="490" mass="52893">MDRIAIESFLARLRGLKALVVGDLMLDEYVWGRTERISPEAPVQVVDVVRQDLRLGGAGNVVNNLVALGCSIEVAGALGDDADGRSLRAMLEAAGIGIDGLVFAPGRTTSRKTRILASNQQMLRIDRESKDFIGADLETQLAERIRALADGCQVILVSDYLKGVLTEGLLREVFAIGRAAGIPVVVDPKGSDYRKYLGATLLTPNRKEAQTASGIAITDEASLCRAGRALRDTLRLEALVLTRSEEGMSLFLADGREVHLPTEAREVFDVSGAGDTVLALLGIGLGAGLSVELAAKVANLAAGIVVAKVGTSTVSPDEILDVAGRRHADTDLKIKGRDLLGRVLERERERGKRIVFTNGCFDLLHVGHVKYLQKARNLGDLLVLGLNSDASIRRLKGPKRPLIGEEERAHLMAALKCIDYVVIFDEDTPLELISALRPHILVKGGDYAPEGVVGKELVESHGGRVEIIPFVDGKSTTNVIERILERYRDE</sequence>
<dbReference type="SUPFAM" id="SSF53613">
    <property type="entry name" value="Ribokinase-like"/>
    <property type="match status" value="1"/>
</dbReference>
<dbReference type="NCBIfam" id="TIGR02199">
    <property type="entry name" value="rfaE_dom_II"/>
    <property type="match status" value="1"/>
</dbReference>
<keyword evidence="7 11" id="KW-0067">ATP-binding</keyword>
<dbReference type="Proteomes" id="UP001060414">
    <property type="component" value="Chromosome"/>
</dbReference>
<feature type="active site" evidence="11">
    <location>
        <position position="275"/>
    </location>
</feature>
<keyword evidence="9 11" id="KW-0119">Carbohydrate metabolism</keyword>
<keyword evidence="15" id="KW-1185">Reference proteome</keyword>
<evidence type="ECO:0000313" key="15">
    <source>
        <dbReference type="Proteomes" id="UP001060414"/>
    </source>
</evidence>
<dbReference type="EC" id="2.7.7.70" evidence="11"/>